<name>A0A498PNF7_9MYCO</name>
<dbReference type="Proteomes" id="UP000273307">
    <property type="component" value="Unassembled WGS sequence"/>
</dbReference>
<feature type="transmembrane region" description="Helical" evidence="1">
    <location>
        <begin position="99"/>
        <end position="120"/>
    </location>
</feature>
<organism evidence="2 3">
    <name type="scientific">Mycobacterium attenuatum</name>
    <dbReference type="NCBI Taxonomy" id="2341086"/>
    <lineage>
        <taxon>Bacteria</taxon>
        <taxon>Bacillati</taxon>
        <taxon>Actinomycetota</taxon>
        <taxon>Actinomycetes</taxon>
        <taxon>Mycobacteriales</taxon>
        <taxon>Mycobacteriaceae</taxon>
        <taxon>Mycobacterium</taxon>
    </lineage>
</organism>
<dbReference type="AlphaFoldDB" id="A0A498PNF7"/>
<evidence type="ECO:0000313" key="2">
    <source>
        <dbReference type="EMBL" id="VBA34597.1"/>
    </source>
</evidence>
<reference evidence="2 3" key="1">
    <citation type="submission" date="2018-09" db="EMBL/GenBank/DDBJ databases">
        <authorList>
            <person name="Tagini F."/>
        </authorList>
    </citation>
    <scope>NUCLEOTIDE SEQUENCE [LARGE SCALE GENOMIC DNA]</scope>
    <source>
        <strain evidence="2 3">MK136</strain>
    </source>
</reference>
<feature type="transmembrane region" description="Helical" evidence="1">
    <location>
        <begin position="132"/>
        <end position="151"/>
    </location>
</feature>
<dbReference type="RefSeq" id="WP_122441125.1">
    <property type="nucleotide sequence ID" value="NZ_UPHP01000019.1"/>
</dbReference>
<keyword evidence="1" id="KW-0472">Membrane</keyword>
<protein>
    <submittedName>
        <fullName evidence="2">Uncharacterized protein</fullName>
    </submittedName>
</protein>
<keyword evidence="1" id="KW-1133">Transmembrane helix</keyword>
<dbReference type="OrthoDB" id="5072157at2"/>
<evidence type="ECO:0000313" key="3">
    <source>
        <dbReference type="Proteomes" id="UP000273307"/>
    </source>
</evidence>
<keyword evidence="3" id="KW-1185">Reference proteome</keyword>
<accession>A0A498PNF7</accession>
<dbReference type="Pfam" id="PF20589">
    <property type="entry name" value="DUF6790"/>
    <property type="match status" value="1"/>
</dbReference>
<dbReference type="EMBL" id="UPHP01000019">
    <property type="protein sequence ID" value="VBA34597.1"/>
    <property type="molecule type" value="Genomic_DNA"/>
</dbReference>
<gene>
    <name evidence="2" type="ORF">LAUMK136_00759</name>
</gene>
<keyword evidence="1" id="KW-0812">Transmembrane</keyword>
<proteinExistence type="predicted"/>
<evidence type="ECO:0000256" key="1">
    <source>
        <dbReference type="SAM" id="Phobius"/>
    </source>
</evidence>
<sequence>MYIAVVLLQTLVLPLISGGIQLAVTGGNPAVVFGLWWAFWGVGARLLVAGVSQLANPGRTARGILGIEDAGAEQVVHELGYANLSMGLVGLVSPFTGGWGILGAVTGAVYLGFAGLRHVAKRRKNADETVATWTDLLVFVMVTVGAVAIIVSSRSNTF</sequence>
<dbReference type="InterPro" id="IPR046740">
    <property type="entry name" value="DUF6790"/>
</dbReference>